<sequence length="49" mass="5837">LDKLRQAELQLQPDKYHFAKNQLPFLGYIIRKEGIRLDPAKIEKVKEFP</sequence>
<comment type="caution">
    <text evidence="1">The sequence shown here is derived from an EMBL/GenBank/DDBJ whole genome shotgun (WGS) entry which is preliminary data.</text>
</comment>
<name>A0A9N9N2H0_9GLOM</name>
<gene>
    <name evidence="1" type="ORF">AGERDE_LOCUS13403</name>
</gene>
<evidence type="ECO:0000313" key="2">
    <source>
        <dbReference type="Proteomes" id="UP000789831"/>
    </source>
</evidence>
<dbReference type="InterPro" id="IPR043128">
    <property type="entry name" value="Rev_trsase/Diguanyl_cyclase"/>
</dbReference>
<dbReference type="OrthoDB" id="2275801at2759"/>
<dbReference type="InterPro" id="IPR043502">
    <property type="entry name" value="DNA/RNA_pol_sf"/>
</dbReference>
<accession>A0A9N9N2H0</accession>
<reference evidence="1" key="1">
    <citation type="submission" date="2021-06" db="EMBL/GenBank/DDBJ databases">
        <authorList>
            <person name="Kallberg Y."/>
            <person name="Tangrot J."/>
            <person name="Rosling A."/>
        </authorList>
    </citation>
    <scope>NUCLEOTIDE SEQUENCE</scope>
    <source>
        <strain evidence="1">MT106</strain>
    </source>
</reference>
<feature type="non-terminal residue" evidence="1">
    <location>
        <position position="49"/>
    </location>
</feature>
<dbReference type="EMBL" id="CAJVPL010017445">
    <property type="protein sequence ID" value="CAG8698829.1"/>
    <property type="molecule type" value="Genomic_DNA"/>
</dbReference>
<keyword evidence="2" id="KW-1185">Reference proteome</keyword>
<dbReference type="AlphaFoldDB" id="A0A9N9N2H0"/>
<proteinExistence type="predicted"/>
<dbReference type="Proteomes" id="UP000789831">
    <property type="component" value="Unassembled WGS sequence"/>
</dbReference>
<evidence type="ECO:0000313" key="1">
    <source>
        <dbReference type="EMBL" id="CAG8698829.1"/>
    </source>
</evidence>
<protein>
    <submittedName>
        <fullName evidence="1">5214_t:CDS:1</fullName>
    </submittedName>
</protein>
<organism evidence="1 2">
    <name type="scientific">Ambispora gerdemannii</name>
    <dbReference type="NCBI Taxonomy" id="144530"/>
    <lineage>
        <taxon>Eukaryota</taxon>
        <taxon>Fungi</taxon>
        <taxon>Fungi incertae sedis</taxon>
        <taxon>Mucoromycota</taxon>
        <taxon>Glomeromycotina</taxon>
        <taxon>Glomeromycetes</taxon>
        <taxon>Archaeosporales</taxon>
        <taxon>Ambisporaceae</taxon>
        <taxon>Ambispora</taxon>
    </lineage>
</organism>
<feature type="non-terminal residue" evidence="1">
    <location>
        <position position="1"/>
    </location>
</feature>
<dbReference type="SUPFAM" id="SSF56672">
    <property type="entry name" value="DNA/RNA polymerases"/>
    <property type="match status" value="1"/>
</dbReference>
<dbReference type="Gene3D" id="3.30.70.270">
    <property type="match status" value="1"/>
</dbReference>